<keyword evidence="1" id="KW-0813">Transport</keyword>
<sequence>VVINLTRSVSYSVDVSGNTVILNLGSGVVASSSDSSNKSYSGTTSDETLISSVVGRIENIDFKRGENGEGRVIVKLSNPSIPIDMRVEGGNVVIDFMETQLPPRLDRKLDVMDFATPVKEIDTAASGNNTTMIISSISEDYDHIAYQAGDNYTIEFKPLTKEEKEEQKKEKFGYTGERLSLNFQDIEVRAVLQLIADFTGLNMVTSDAVSGNVTLRLKNVPWDQALDIILKSRGLGMRQNGNVVMVAPQEELTARERVELEANQQIEELAPLRTEFIQINYASATDLSGLIVSGENKLTSERGTISIDQRTNTLIVQDVATSLQAIRELILKLDIPVRQVLIEARIVNADESFAKDVGVRFGYSKHSKQGIIDRGDIGDNPEQPFIEIGGQKAGTTDFGTLTSFGEDTTENLIVS</sequence>
<dbReference type="PANTHER" id="PTHR30604:SF1">
    <property type="entry name" value="DNA UTILIZATION PROTEIN HOFQ"/>
    <property type="match status" value="1"/>
</dbReference>
<evidence type="ECO:0000256" key="3">
    <source>
        <dbReference type="ARBA" id="ARBA00023237"/>
    </source>
</evidence>
<evidence type="ECO:0000256" key="1">
    <source>
        <dbReference type="ARBA" id="ARBA00022448"/>
    </source>
</evidence>
<reference evidence="5" key="1">
    <citation type="submission" date="2018-05" db="EMBL/GenBank/DDBJ databases">
        <authorList>
            <person name="Lanie J.A."/>
            <person name="Ng W.-L."/>
            <person name="Kazmierczak K.M."/>
            <person name="Andrzejewski T.M."/>
            <person name="Davidsen T.M."/>
            <person name="Wayne K.J."/>
            <person name="Tettelin H."/>
            <person name="Glass J.I."/>
            <person name="Rusch D."/>
            <person name="Podicherti R."/>
            <person name="Tsui H.-C.T."/>
            <person name="Winkler M.E."/>
        </authorList>
    </citation>
    <scope>NUCLEOTIDE SEQUENCE</scope>
</reference>
<dbReference type="InterPro" id="IPR005644">
    <property type="entry name" value="NolW-like"/>
</dbReference>
<dbReference type="InterPro" id="IPR038591">
    <property type="entry name" value="NolW-like_sf"/>
</dbReference>
<dbReference type="EMBL" id="UINC01081750">
    <property type="protein sequence ID" value="SVC25905.1"/>
    <property type="molecule type" value="Genomic_DNA"/>
</dbReference>
<feature type="non-terminal residue" evidence="5">
    <location>
        <position position="415"/>
    </location>
</feature>
<evidence type="ECO:0000256" key="2">
    <source>
        <dbReference type="ARBA" id="ARBA00023136"/>
    </source>
</evidence>
<feature type="non-terminal residue" evidence="5">
    <location>
        <position position="1"/>
    </location>
</feature>
<dbReference type="AlphaFoldDB" id="A0A382KQR7"/>
<dbReference type="InterPro" id="IPR021731">
    <property type="entry name" value="AMIN_dom"/>
</dbReference>
<dbReference type="Pfam" id="PF07660">
    <property type="entry name" value="STN"/>
    <property type="match status" value="1"/>
</dbReference>
<organism evidence="5">
    <name type="scientific">marine metagenome</name>
    <dbReference type="NCBI Taxonomy" id="408172"/>
    <lineage>
        <taxon>unclassified sequences</taxon>
        <taxon>metagenomes</taxon>
        <taxon>ecological metagenomes</taxon>
    </lineage>
</organism>
<dbReference type="Pfam" id="PF11741">
    <property type="entry name" value="AMIN"/>
    <property type="match status" value="1"/>
</dbReference>
<dbReference type="Gene3D" id="3.30.1370.120">
    <property type="match status" value="1"/>
</dbReference>
<feature type="domain" description="Secretin/TonB short N-terminal" evidence="4">
    <location>
        <begin position="201"/>
        <end position="249"/>
    </location>
</feature>
<proteinExistence type="predicted"/>
<evidence type="ECO:0000259" key="4">
    <source>
        <dbReference type="SMART" id="SM00965"/>
    </source>
</evidence>
<keyword evidence="3" id="KW-0998">Cell outer membrane</keyword>
<accession>A0A382KQR7</accession>
<dbReference type="Gene3D" id="2.60.40.3470">
    <property type="match status" value="1"/>
</dbReference>
<dbReference type="InterPro" id="IPR051808">
    <property type="entry name" value="Type_IV_pilus_biogenesis"/>
</dbReference>
<dbReference type="InterPro" id="IPR011662">
    <property type="entry name" value="Secretin/TonB_short_N"/>
</dbReference>
<keyword evidence="2" id="KW-0472">Membrane</keyword>
<dbReference type="Pfam" id="PF03958">
    <property type="entry name" value="Secretin_N"/>
    <property type="match status" value="1"/>
</dbReference>
<name>A0A382KQR7_9ZZZZ</name>
<dbReference type="GO" id="GO:0019867">
    <property type="term" value="C:outer membrane"/>
    <property type="evidence" value="ECO:0007669"/>
    <property type="project" value="InterPro"/>
</dbReference>
<protein>
    <recommendedName>
        <fullName evidence="4">Secretin/TonB short N-terminal domain-containing protein</fullName>
    </recommendedName>
</protein>
<gene>
    <name evidence="5" type="ORF">METZ01_LOCUS278759</name>
</gene>
<dbReference type="PANTHER" id="PTHR30604">
    <property type="entry name" value="PROTEIN TRANSPORT PROTEIN HOFQ"/>
    <property type="match status" value="1"/>
</dbReference>
<evidence type="ECO:0000313" key="5">
    <source>
        <dbReference type="EMBL" id="SVC25905.1"/>
    </source>
</evidence>
<dbReference type="SMART" id="SM00965">
    <property type="entry name" value="STN"/>
    <property type="match status" value="1"/>
</dbReference>
<dbReference type="Gene3D" id="3.30.1370.130">
    <property type="match status" value="1"/>
</dbReference>